<sequence>SNRRWSGPGAADEPTPGWESRRTAHGRCSAERTSPFGTRAVAGGEPPPPQ</sequence>
<dbReference type="Proteomes" id="UP000095767">
    <property type="component" value="Unassembled WGS sequence"/>
</dbReference>
<evidence type="ECO:0000256" key="1">
    <source>
        <dbReference type="SAM" id="MobiDB-lite"/>
    </source>
</evidence>
<accession>A0A1E5VUX8</accession>
<organism evidence="2 3">
    <name type="scientific">Dichanthelium oligosanthes</name>
    <dbReference type="NCBI Taxonomy" id="888268"/>
    <lineage>
        <taxon>Eukaryota</taxon>
        <taxon>Viridiplantae</taxon>
        <taxon>Streptophyta</taxon>
        <taxon>Embryophyta</taxon>
        <taxon>Tracheophyta</taxon>
        <taxon>Spermatophyta</taxon>
        <taxon>Magnoliopsida</taxon>
        <taxon>Liliopsida</taxon>
        <taxon>Poales</taxon>
        <taxon>Poaceae</taxon>
        <taxon>PACMAD clade</taxon>
        <taxon>Panicoideae</taxon>
        <taxon>Panicodae</taxon>
        <taxon>Paniceae</taxon>
        <taxon>Dichantheliinae</taxon>
        <taxon>Dichanthelium</taxon>
    </lineage>
</organism>
<comment type="caution">
    <text evidence="2">The sequence shown here is derived from an EMBL/GenBank/DDBJ whole genome shotgun (WGS) entry which is preliminary data.</text>
</comment>
<feature type="region of interest" description="Disordered" evidence="1">
    <location>
        <begin position="1"/>
        <end position="50"/>
    </location>
</feature>
<gene>
    <name evidence="2" type="ORF">BAE44_0010038</name>
</gene>
<reference evidence="2 3" key="1">
    <citation type="submission" date="2016-09" db="EMBL/GenBank/DDBJ databases">
        <title>The draft genome of Dichanthelium oligosanthes: A C3 panicoid grass species.</title>
        <authorList>
            <person name="Studer A.J."/>
            <person name="Schnable J.C."/>
            <person name="Brutnell T.P."/>
        </authorList>
    </citation>
    <scope>NUCLEOTIDE SEQUENCE [LARGE SCALE GENOMIC DNA]</scope>
    <source>
        <strain evidence="3">cv. Kellogg 1175</strain>
        <tissue evidence="2">Leaf</tissue>
    </source>
</reference>
<name>A0A1E5VUX8_9POAL</name>
<evidence type="ECO:0000313" key="2">
    <source>
        <dbReference type="EMBL" id="OEL28941.1"/>
    </source>
</evidence>
<feature type="non-terminal residue" evidence="2">
    <location>
        <position position="1"/>
    </location>
</feature>
<proteinExistence type="predicted"/>
<evidence type="ECO:0000313" key="3">
    <source>
        <dbReference type="Proteomes" id="UP000095767"/>
    </source>
</evidence>
<feature type="non-terminal residue" evidence="2">
    <location>
        <position position="50"/>
    </location>
</feature>
<dbReference type="EMBL" id="LWDX02028814">
    <property type="protein sequence ID" value="OEL28941.1"/>
    <property type="molecule type" value="Genomic_DNA"/>
</dbReference>
<dbReference type="AlphaFoldDB" id="A0A1E5VUX8"/>
<keyword evidence="3" id="KW-1185">Reference proteome</keyword>
<protein>
    <submittedName>
        <fullName evidence="2">Uncharacterized protein</fullName>
    </submittedName>
</protein>